<protein>
    <submittedName>
        <fullName evidence="1">(diamondback moth) hypothetical protein</fullName>
    </submittedName>
</protein>
<gene>
    <name evidence="1" type="ORF">PLXY2_LOCUS9079</name>
</gene>
<evidence type="ECO:0000313" key="1">
    <source>
        <dbReference type="EMBL" id="CAG9128061.1"/>
    </source>
</evidence>
<proteinExistence type="predicted"/>
<comment type="caution">
    <text evidence="1">The sequence shown here is derived from an EMBL/GenBank/DDBJ whole genome shotgun (WGS) entry which is preliminary data.</text>
</comment>
<dbReference type="EMBL" id="CAJHNJ030000035">
    <property type="protein sequence ID" value="CAG9128061.1"/>
    <property type="molecule type" value="Genomic_DNA"/>
</dbReference>
<accession>A0A8S4FL44</accession>
<dbReference type="Proteomes" id="UP000653454">
    <property type="component" value="Unassembled WGS sequence"/>
</dbReference>
<name>A0A8S4FL44_PLUXY</name>
<sequence length="49" mass="5485">MSQLARLTLTQLVRFLRAAHDKYQRGVIEPGTAVGALAAQPTYDWVKDK</sequence>
<evidence type="ECO:0000313" key="2">
    <source>
        <dbReference type="Proteomes" id="UP000653454"/>
    </source>
</evidence>
<keyword evidence="2" id="KW-1185">Reference proteome</keyword>
<reference evidence="1" key="1">
    <citation type="submission" date="2020-11" db="EMBL/GenBank/DDBJ databases">
        <authorList>
            <person name="Whiteford S."/>
        </authorList>
    </citation>
    <scope>NUCLEOTIDE SEQUENCE</scope>
</reference>
<dbReference type="SUPFAM" id="SSF64484">
    <property type="entry name" value="beta and beta-prime subunits of DNA dependent RNA-polymerase"/>
    <property type="match status" value="1"/>
</dbReference>
<dbReference type="AlphaFoldDB" id="A0A8S4FL44"/>
<organism evidence="1 2">
    <name type="scientific">Plutella xylostella</name>
    <name type="common">Diamondback moth</name>
    <name type="synonym">Plutella maculipennis</name>
    <dbReference type="NCBI Taxonomy" id="51655"/>
    <lineage>
        <taxon>Eukaryota</taxon>
        <taxon>Metazoa</taxon>
        <taxon>Ecdysozoa</taxon>
        <taxon>Arthropoda</taxon>
        <taxon>Hexapoda</taxon>
        <taxon>Insecta</taxon>
        <taxon>Pterygota</taxon>
        <taxon>Neoptera</taxon>
        <taxon>Endopterygota</taxon>
        <taxon>Lepidoptera</taxon>
        <taxon>Glossata</taxon>
        <taxon>Ditrysia</taxon>
        <taxon>Yponomeutoidea</taxon>
        <taxon>Plutellidae</taxon>
        <taxon>Plutella</taxon>
    </lineage>
</organism>